<gene>
    <name evidence="3" type="ORF">Apa02nite_081540</name>
</gene>
<dbReference type="RefSeq" id="WP_203829797.1">
    <property type="nucleotide sequence ID" value="NZ_BAAATY010000045.1"/>
</dbReference>
<dbReference type="PANTHER" id="PTHR43313:SF1">
    <property type="entry name" value="3BETA-HYDROXYSTEROID DEHYDROGENASE DHS-16"/>
    <property type="match status" value="1"/>
</dbReference>
<comment type="similarity">
    <text evidence="1 2">Belongs to the short-chain dehydrogenases/reductases (SDR) family.</text>
</comment>
<dbReference type="InterPro" id="IPR002347">
    <property type="entry name" value="SDR_fam"/>
</dbReference>
<dbReference type="Pfam" id="PF00106">
    <property type="entry name" value="adh_short"/>
    <property type="match status" value="1"/>
</dbReference>
<protein>
    <submittedName>
        <fullName evidence="3">Short-chain dehydrogenase</fullName>
    </submittedName>
</protein>
<dbReference type="InterPro" id="IPR036291">
    <property type="entry name" value="NAD(P)-bd_dom_sf"/>
</dbReference>
<dbReference type="PROSITE" id="PS00061">
    <property type="entry name" value="ADH_SHORT"/>
    <property type="match status" value="1"/>
</dbReference>
<keyword evidence="4" id="KW-1185">Reference proteome</keyword>
<proteinExistence type="inferred from homology"/>
<dbReference type="SUPFAM" id="SSF51735">
    <property type="entry name" value="NAD(P)-binding Rossmann-fold domains"/>
    <property type="match status" value="1"/>
</dbReference>
<dbReference type="PRINTS" id="PR00080">
    <property type="entry name" value="SDRFAMILY"/>
</dbReference>
<evidence type="ECO:0000313" key="4">
    <source>
        <dbReference type="Proteomes" id="UP000624709"/>
    </source>
</evidence>
<name>A0ABQ4BMY8_9ACTN</name>
<dbReference type="EMBL" id="BOMS01000136">
    <property type="protein sequence ID" value="GIE72046.1"/>
    <property type="molecule type" value="Genomic_DNA"/>
</dbReference>
<organism evidence="3 4">
    <name type="scientific">Actinoplanes palleronii</name>
    <dbReference type="NCBI Taxonomy" id="113570"/>
    <lineage>
        <taxon>Bacteria</taxon>
        <taxon>Bacillati</taxon>
        <taxon>Actinomycetota</taxon>
        <taxon>Actinomycetes</taxon>
        <taxon>Micromonosporales</taxon>
        <taxon>Micromonosporaceae</taxon>
        <taxon>Actinoplanes</taxon>
    </lineage>
</organism>
<dbReference type="PRINTS" id="PR00081">
    <property type="entry name" value="GDHRDH"/>
</dbReference>
<evidence type="ECO:0000256" key="2">
    <source>
        <dbReference type="RuleBase" id="RU000363"/>
    </source>
</evidence>
<dbReference type="InterPro" id="IPR020904">
    <property type="entry name" value="Sc_DH/Rdtase_CS"/>
</dbReference>
<sequence length="290" mass="30915">MTTSYQTAQLAIVTGASTGIGRATAERLAADGFHVLAGVRKQADAQKIAAPGIEPVILDITNDDHIASLLDRVTRDPDGRPLRVLVNNAGVAVNAPVEVLSIEDWRYQFDVSVFGQIALTRALLPLLLASHGRIVNVTSVGGRVAMANFGAYSAAKFAMEAVSDSLRREVEAFGVTVVKITPGAVSTNLTESGLAAAARITDTMTADQRERYDELGRAFTAQAKAFARDGVSPERAAAVISKAVAAGRPKTRYTIGRDGAMFTFMPRIASDRLLDSMLRMQNKRLAKTKG</sequence>
<dbReference type="PANTHER" id="PTHR43313">
    <property type="entry name" value="SHORT-CHAIN DEHYDROGENASE/REDUCTASE FAMILY 9C"/>
    <property type="match status" value="1"/>
</dbReference>
<comment type="caution">
    <text evidence="3">The sequence shown here is derived from an EMBL/GenBank/DDBJ whole genome shotgun (WGS) entry which is preliminary data.</text>
</comment>
<dbReference type="Proteomes" id="UP000624709">
    <property type="component" value="Unassembled WGS sequence"/>
</dbReference>
<accession>A0ABQ4BMY8</accession>
<dbReference type="Gene3D" id="3.40.50.720">
    <property type="entry name" value="NAD(P)-binding Rossmann-like Domain"/>
    <property type="match status" value="1"/>
</dbReference>
<evidence type="ECO:0000313" key="3">
    <source>
        <dbReference type="EMBL" id="GIE72046.1"/>
    </source>
</evidence>
<evidence type="ECO:0000256" key="1">
    <source>
        <dbReference type="ARBA" id="ARBA00006484"/>
    </source>
</evidence>
<reference evidence="3 4" key="1">
    <citation type="submission" date="2021-01" db="EMBL/GenBank/DDBJ databases">
        <title>Whole genome shotgun sequence of Actinoplanes palleronii NBRC 14916.</title>
        <authorList>
            <person name="Komaki H."/>
            <person name="Tamura T."/>
        </authorList>
    </citation>
    <scope>NUCLEOTIDE SEQUENCE [LARGE SCALE GENOMIC DNA]</scope>
    <source>
        <strain evidence="3 4">NBRC 14916</strain>
    </source>
</reference>